<evidence type="ECO:0000256" key="2">
    <source>
        <dbReference type="PIRSR" id="PIRSR640198-1"/>
    </source>
</evidence>
<dbReference type="Proteomes" id="UP000199612">
    <property type="component" value="Unassembled WGS sequence"/>
</dbReference>
<dbReference type="EMBL" id="FOLT01000003">
    <property type="protein sequence ID" value="SFC10419.1"/>
    <property type="molecule type" value="Genomic_DNA"/>
</dbReference>
<dbReference type="AlphaFoldDB" id="A0A1I1GF97"/>
<feature type="active site" evidence="2">
    <location>
        <position position="215"/>
    </location>
</feature>
<accession>A0A1I1GF97</accession>
<evidence type="ECO:0000313" key="5">
    <source>
        <dbReference type="EMBL" id="SFC10419.1"/>
    </source>
</evidence>
<dbReference type="PIRSF" id="PIRSF038925">
    <property type="entry name" value="AMP-prot_trans"/>
    <property type="match status" value="1"/>
</dbReference>
<keyword evidence="6" id="KW-1185">Reference proteome</keyword>
<sequence length="377" mass="42730">MSAVKGIELLPPKVSVSQVLQLYKKIAKIKSSIGKLNSELEHSVVKSQLIQMLSLRESVQSTRIEGTQVTFADMIEEATKKNKSNEVVEVNNYMEALSKGIDIINNGTPISSRLIKQLHKILMGKNTRGTTSVSGEYRAIQNFIGPTEKIEDAVYIPVSAQEIGDYMTNLEYFINSEKHRSFEKDFNDGYEVLLDETSDPLIKTAITHAQFESIHPFLDGNGRMGRILIVLNTMQDGLIDKPVFFVSEELEKERIRYYNLLNGVRGKNPDWFAWINFFLDACQRMVDSMLNKLESITALASEGLSRINSDRNVINNIWLATFNKPYLTVKEVADELSIAVSTSRNGLNKLVKLGLLDVDNRKRKNKVYVNYDLLRLL</sequence>
<feature type="binding site" evidence="1">
    <location>
        <position position="65"/>
    </location>
    <ligand>
        <name>ATP</name>
        <dbReference type="ChEBI" id="CHEBI:30616"/>
    </ligand>
</feature>
<proteinExistence type="predicted"/>
<dbReference type="OrthoDB" id="9813719at2"/>
<protein>
    <submittedName>
        <fullName evidence="5">Fic family protein</fullName>
    </submittedName>
</protein>
<feature type="binding site" evidence="3">
    <location>
        <begin position="257"/>
        <end position="258"/>
    </location>
    <ligand>
        <name>ATP</name>
        <dbReference type="ChEBI" id="CHEBI:30616"/>
    </ligand>
</feature>
<feature type="binding site" evidence="1">
    <location>
        <position position="257"/>
    </location>
    <ligand>
        <name>ATP</name>
        <dbReference type="ChEBI" id="CHEBI:30616"/>
    </ligand>
</feature>
<dbReference type="InterPro" id="IPR040198">
    <property type="entry name" value="Fido_containing"/>
</dbReference>
<keyword evidence="1" id="KW-0547">Nucleotide-binding</keyword>
<feature type="binding site" evidence="1">
    <location>
        <begin position="220"/>
        <end position="226"/>
    </location>
    <ligand>
        <name>ATP</name>
        <dbReference type="ChEBI" id="CHEBI:30616"/>
    </ligand>
</feature>
<evidence type="ECO:0000256" key="1">
    <source>
        <dbReference type="PIRSR" id="PIRSR038925-1"/>
    </source>
</evidence>
<evidence type="ECO:0000259" key="4">
    <source>
        <dbReference type="PROSITE" id="PS51459"/>
    </source>
</evidence>
<organism evidence="5 6">
    <name type="scientific">Alkalibacterium subtropicum</name>
    <dbReference type="NCBI Taxonomy" id="753702"/>
    <lineage>
        <taxon>Bacteria</taxon>
        <taxon>Bacillati</taxon>
        <taxon>Bacillota</taxon>
        <taxon>Bacilli</taxon>
        <taxon>Lactobacillales</taxon>
        <taxon>Carnobacteriaceae</taxon>
        <taxon>Alkalibacterium</taxon>
    </lineage>
</organism>
<feature type="domain" description="Fido" evidence="4">
    <location>
        <begin position="110"/>
        <end position="280"/>
    </location>
</feature>
<dbReference type="PANTHER" id="PTHR13504">
    <property type="entry name" value="FIDO DOMAIN-CONTAINING PROTEIN DDB_G0283145"/>
    <property type="match status" value="1"/>
</dbReference>
<feature type="binding site" evidence="3">
    <location>
        <begin position="219"/>
        <end position="226"/>
    </location>
    <ligand>
        <name>ATP</name>
        <dbReference type="ChEBI" id="CHEBI:30616"/>
    </ligand>
</feature>
<evidence type="ECO:0000256" key="3">
    <source>
        <dbReference type="PIRSR" id="PIRSR640198-2"/>
    </source>
</evidence>
<dbReference type="GO" id="GO:0005524">
    <property type="term" value="F:ATP binding"/>
    <property type="evidence" value="ECO:0007669"/>
    <property type="project" value="UniProtKB-KW"/>
</dbReference>
<evidence type="ECO:0000313" key="6">
    <source>
        <dbReference type="Proteomes" id="UP000199612"/>
    </source>
</evidence>
<reference evidence="6" key="1">
    <citation type="submission" date="2016-10" db="EMBL/GenBank/DDBJ databases">
        <authorList>
            <person name="Varghese N."/>
            <person name="Submissions S."/>
        </authorList>
    </citation>
    <scope>NUCLEOTIDE SEQUENCE [LARGE SCALE GENOMIC DNA]</scope>
    <source>
        <strain evidence="6">DSM 23664</strain>
    </source>
</reference>
<gene>
    <name evidence="5" type="ORF">SAMN04488102_10356</name>
</gene>
<keyword evidence="1" id="KW-0067">ATP-binding</keyword>
<dbReference type="RefSeq" id="WP_091528830.1">
    <property type="nucleotide sequence ID" value="NZ_FOLT01000003.1"/>
</dbReference>
<dbReference type="InterPro" id="IPR036597">
    <property type="entry name" value="Fido-like_dom_sf"/>
</dbReference>
<dbReference type="SUPFAM" id="SSF140931">
    <property type="entry name" value="Fic-like"/>
    <property type="match status" value="1"/>
</dbReference>
<dbReference type="PROSITE" id="PS51459">
    <property type="entry name" value="FIDO"/>
    <property type="match status" value="1"/>
</dbReference>
<dbReference type="InterPro" id="IPR003812">
    <property type="entry name" value="Fido"/>
</dbReference>
<feature type="binding site" evidence="1">
    <location>
        <position position="215"/>
    </location>
    <ligand>
        <name>ATP</name>
        <dbReference type="ChEBI" id="CHEBI:30616"/>
    </ligand>
</feature>
<dbReference type="PANTHER" id="PTHR13504:SF38">
    <property type="entry name" value="FIDO DOMAIN-CONTAINING PROTEIN"/>
    <property type="match status" value="1"/>
</dbReference>
<name>A0A1I1GF97_9LACT</name>
<dbReference type="InterPro" id="IPR026287">
    <property type="entry name" value="SoFic-like"/>
</dbReference>
<dbReference type="Pfam" id="PF02661">
    <property type="entry name" value="Fic"/>
    <property type="match status" value="1"/>
</dbReference>
<dbReference type="Gene3D" id="1.10.3290.10">
    <property type="entry name" value="Fido-like domain"/>
    <property type="match status" value="1"/>
</dbReference>
<dbReference type="Pfam" id="PF13784">
    <property type="entry name" value="Fic_N"/>
    <property type="match status" value="1"/>
</dbReference>
<dbReference type="InterPro" id="IPR025758">
    <property type="entry name" value="Fic/DOC_N"/>
</dbReference>